<gene>
    <name evidence="8" type="ORF">OSB04_un001507</name>
</gene>
<accession>A0AA38S475</accession>
<dbReference type="PANTHER" id="PTHR19836:SF30">
    <property type="entry name" value="RIBOSOMAL PROTEIN S14"/>
    <property type="match status" value="1"/>
</dbReference>
<reference evidence="8" key="1">
    <citation type="submission" date="2023-03" db="EMBL/GenBank/DDBJ databases">
        <title>Chromosome-scale reference genome and RAD-based genetic map of yellow starthistle (Centaurea solstitialis) reveal putative structural variation and QTLs associated with invader traits.</title>
        <authorList>
            <person name="Reatini B."/>
            <person name="Cang F.A."/>
            <person name="Jiang Q."/>
            <person name="Mckibben M.T.W."/>
            <person name="Barker M.S."/>
            <person name="Rieseberg L.H."/>
            <person name="Dlugosch K.M."/>
        </authorList>
    </citation>
    <scope>NUCLEOTIDE SEQUENCE</scope>
    <source>
        <strain evidence="8">CAN-66</strain>
        <tissue evidence="8">Leaf</tissue>
    </source>
</reference>
<keyword evidence="9" id="KW-1185">Reference proteome</keyword>
<organism evidence="8 9">
    <name type="scientific">Centaurea solstitialis</name>
    <name type="common">yellow star-thistle</name>
    <dbReference type="NCBI Taxonomy" id="347529"/>
    <lineage>
        <taxon>Eukaryota</taxon>
        <taxon>Viridiplantae</taxon>
        <taxon>Streptophyta</taxon>
        <taxon>Embryophyta</taxon>
        <taxon>Tracheophyta</taxon>
        <taxon>Spermatophyta</taxon>
        <taxon>Magnoliopsida</taxon>
        <taxon>eudicotyledons</taxon>
        <taxon>Gunneridae</taxon>
        <taxon>Pentapetalae</taxon>
        <taxon>asterids</taxon>
        <taxon>campanulids</taxon>
        <taxon>Asterales</taxon>
        <taxon>Asteraceae</taxon>
        <taxon>Carduoideae</taxon>
        <taxon>Cardueae</taxon>
        <taxon>Centaureinae</taxon>
        <taxon>Centaurea</taxon>
    </lineage>
</organism>
<dbReference type="AlphaFoldDB" id="A0AA38S475"/>
<evidence type="ECO:0000313" key="9">
    <source>
        <dbReference type="Proteomes" id="UP001172457"/>
    </source>
</evidence>
<evidence type="ECO:0000256" key="6">
    <source>
        <dbReference type="ARBA" id="ARBA00040774"/>
    </source>
</evidence>
<evidence type="ECO:0000256" key="2">
    <source>
        <dbReference type="ARBA" id="ARBA00009083"/>
    </source>
</evidence>
<dbReference type="Pfam" id="PF00253">
    <property type="entry name" value="Ribosomal_S14"/>
    <property type="match status" value="1"/>
</dbReference>
<dbReference type="Gene3D" id="4.10.830.10">
    <property type="entry name" value="30s Ribosomal Protein S14, Chain N"/>
    <property type="match status" value="1"/>
</dbReference>
<sequence>MFLVDAGLGTARMSMQDEPKGVPINRATRFENKVGSLDLVASESLIKKQIFFRFFMDLVAGESLIKERAAARFNDLVGSTDVVAGEPLLLLPRRFTQNRAWMELNKIWRTNRKVKGFFIDKVKGGYSVAIAGFITFIPFRPLIRGRISNDQFTIESIKPKRTNIVIVHSAHSIDTGKKKMFTLNFHYEDVSRQDPLLKPNHANVMEVPGSCKIRVVPKAAPSDFIIKNGKLAMEIPCGQKLIQTQRASTGKSFRSNPFLGISTVMSLLDFPVEIREKSIKFLMEMEFCELSPELEDHFEIFEHIRGFNVTIVTSANTQDETLPPWSGFFQKDEGESQRKLYKFVKIPIDLVICGTNIVRSCPSCQEIVPLHENRCISTGRPRSVYQFFRISRLVFRGLASRGPLMGIKKSSW</sequence>
<dbReference type="SUPFAM" id="SSF57716">
    <property type="entry name" value="Glucocorticoid receptor-like (DNA-binding domain)"/>
    <property type="match status" value="1"/>
</dbReference>
<evidence type="ECO:0000256" key="3">
    <source>
        <dbReference type="ARBA" id="ARBA00022980"/>
    </source>
</evidence>
<comment type="caution">
    <text evidence="8">The sequence shown here is derived from an EMBL/GenBank/DDBJ whole genome shotgun (WGS) entry which is preliminary data.</text>
</comment>
<keyword evidence="4" id="KW-0496">Mitochondrion</keyword>
<comment type="subcellular location">
    <subcellularLocation>
        <location evidence="1">Mitochondrion</location>
    </subcellularLocation>
</comment>
<protein>
    <recommendedName>
        <fullName evidence="6">Small ribosomal subunit protein uS14m</fullName>
    </recommendedName>
    <alternativeName>
        <fullName evidence="7">Ribosomal protein S14, mitochondrial</fullName>
    </alternativeName>
</protein>
<dbReference type="GO" id="GO:0015935">
    <property type="term" value="C:small ribosomal subunit"/>
    <property type="evidence" value="ECO:0007669"/>
    <property type="project" value="TreeGrafter"/>
</dbReference>
<name>A0AA38S475_9ASTR</name>
<evidence type="ECO:0000256" key="5">
    <source>
        <dbReference type="ARBA" id="ARBA00023274"/>
    </source>
</evidence>
<dbReference type="PROSITE" id="PS00527">
    <property type="entry name" value="RIBOSOMAL_S14"/>
    <property type="match status" value="1"/>
</dbReference>
<dbReference type="PANTHER" id="PTHR19836">
    <property type="entry name" value="30S RIBOSOMAL PROTEIN S14"/>
    <property type="match status" value="1"/>
</dbReference>
<dbReference type="EMBL" id="JARYMX010000285">
    <property type="protein sequence ID" value="KAJ9535374.1"/>
    <property type="molecule type" value="Genomic_DNA"/>
</dbReference>
<dbReference type="InterPro" id="IPR018271">
    <property type="entry name" value="Ribosomal_uS14_CS"/>
</dbReference>
<dbReference type="GO" id="GO:0003735">
    <property type="term" value="F:structural constituent of ribosome"/>
    <property type="evidence" value="ECO:0007669"/>
    <property type="project" value="InterPro"/>
</dbReference>
<dbReference type="Proteomes" id="UP001172457">
    <property type="component" value="Unassembled WGS sequence"/>
</dbReference>
<keyword evidence="5" id="KW-0687">Ribonucleoprotein</keyword>
<evidence type="ECO:0000313" key="8">
    <source>
        <dbReference type="EMBL" id="KAJ9535374.1"/>
    </source>
</evidence>
<dbReference type="InterPro" id="IPR001209">
    <property type="entry name" value="Ribosomal_uS14"/>
</dbReference>
<evidence type="ECO:0000256" key="4">
    <source>
        <dbReference type="ARBA" id="ARBA00023128"/>
    </source>
</evidence>
<dbReference type="GO" id="GO:0006412">
    <property type="term" value="P:translation"/>
    <property type="evidence" value="ECO:0007669"/>
    <property type="project" value="InterPro"/>
</dbReference>
<keyword evidence="3" id="KW-0689">Ribosomal protein</keyword>
<proteinExistence type="inferred from homology"/>
<dbReference type="SUPFAM" id="SSF55282">
    <property type="entry name" value="RL5-like"/>
    <property type="match status" value="1"/>
</dbReference>
<dbReference type="InterPro" id="IPR043140">
    <property type="entry name" value="Ribosomal_uS14_sf"/>
</dbReference>
<evidence type="ECO:0000256" key="1">
    <source>
        <dbReference type="ARBA" id="ARBA00004173"/>
    </source>
</evidence>
<dbReference type="InterPro" id="IPR022803">
    <property type="entry name" value="Ribosomal_uL5_dom_sf"/>
</dbReference>
<dbReference type="GO" id="GO:0005739">
    <property type="term" value="C:mitochondrion"/>
    <property type="evidence" value="ECO:0007669"/>
    <property type="project" value="UniProtKB-SubCell"/>
</dbReference>
<comment type="similarity">
    <text evidence="2">Belongs to the universal ribosomal protein uS14 family.</text>
</comment>
<evidence type="ECO:0000256" key="7">
    <source>
        <dbReference type="ARBA" id="ARBA00042804"/>
    </source>
</evidence>
<dbReference type="Gene3D" id="3.30.1440.10">
    <property type="match status" value="2"/>
</dbReference>